<proteinExistence type="predicted"/>
<dbReference type="SUPFAM" id="SSF46785">
    <property type="entry name" value="Winged helix' DNA-binding domain"/>
    <property type="match status" value="1"/>
</dbReference>
<dbReference type="OrthoDB" id="5522755at2"/>
<gene>
    <name evidence="3" type="ORF">AU255_18445</name>
</gene>
<comment type="caution">
    <text evidence="3">The sequence shown here is derived from an EMBL/GenBank/DDBJ whole genome shotgun (WGS) entry which is preliminary data.</text>
</comment>
<dbReference type="GO" id="GO:0006950">
    <property type="term" value="P:response to stress"/>
    <property type="evidence" value="ECO:0007669"/>
    <property type="project" value="TreeGrafter"/>
</dbReference>
<dbReference type="GO" id="GO:0003700">
    <property type="term" value="F:DNA-binding transcription factor activity"/>
    <property type="evidence" value="ECO:0007669"/>
    <property type="project" value="InterPro"/>
</dbReference>
<keyword evidence="4" id="KW-1185">Reference proteome</keyword>
<dbReference type="GO" id="GO:0005737">
    <property type="term" value="C:cytoplasm"/>
    <property type="evidence" value="ECO:0007669"/>
    <property type="project" value="UniProtKB-SubCell"/>
</dbReference>
<dbReference type="PANTHER" id="PTHR33164">
    <property type="entry name" value="TRANSCRIPTIONAL REGULATOR, MARR FAMILY"/>
    <property type="match status" value="1"/>
</dbReference>
<evidence type="ECO:0000256" key="1">
    <source>
        <dbReference type="ARBA" id="ARBA00004496"/>
    </source>
</evidence>
<protein>
    <submittedName>
        <fullName evidence="3">MarR family transcriptional regulator</fullName>
    </submittedName>
</protein>
<dbReference type="PANTHER" id="PTHR33164:SF5">
    <property type="entry name" value="ORGANIC HYDROPEROXIDE RESISTANCE TRANSCRIPTIONAL REGULATOR"/>
    <property type="match status" value="1"/>
</dbReference>
<dbReference type="InterPro" id="IPR036390">
    <property type="entry name" value="WH_DNA-bd_sf"/>
</dbReference>
<dbReference type="Proteomes" id="UP000191980">
    <property type="component" value="Unassembled WGS sequence"/>
</dbReference>
<dbReference type="RefSeq" id="WP_080524388.1">
    <property type="nucleotide sequence ID" value="NZ_LPUF01000004.1"/>
</dbReference>
<dbReference type="AlphaFoldDB" id="A0A1V8M1L0"/>
<dbReference type="EMBL" id="LPUF01000004">
    <property type="protein sequence ID" value="OQK15449.1"/>
    <property type="molecule type" value="Genomic_DNA"/>
</dbReference>
<reference evidence="3 4" key="1">
    <citation type="submission" date="2015-12" db="EMBL/GenBank/DDBJ databases">
        <authorList>
            <person name="Shamseldin A."/>
            <person name="Moawad H."/>
            <person name="Abd El-Rahim W.M."/>
            <person name="Sadowsky M.J."/>
        </authorList>
    </citation>
    <scope>NUCLEOTIDE SEQUENCE [LARGE SCALE GENOMIC DNA]</scope>
    <source>
        <strain evidence="3 4">WF1</strain>
    </source>
</reference>
<evidence type="ECO:0000313" key="3">
    <source>
        <dbReference type="EMBL" id="OQK15449.1"/>
    </source>
</evidence>
<feature type="domain" description="HTH marR-type" evidence="2">
    <location>
        <begin position="3"/>
        <end position="139"/>
    </location>
</feature>
<dbReference type="SMART" id="SM00347">
    <property type="entry name" value="HTH_MARR"/>
    <property type="match status" value="1"/>
</dbReference>
<evidence type="ECO:0000259" key="2">
    <source>
        <dbReference type="PROSITE" id="PS50995"/>
    </source>
</evidence>
<dbReference type="Pfam" id="PF12802">
    <property type="entry name" value="MarR_2"/>
    <property type="match status" value="1"/>
</dbReference>
<dbReference type="Gene3D" id="1.10.10.10">
    <property type="entry name" value="Winged helix-like DNA-binding domain superfamily/Winged helix DNA-binding domain"/>
    <property type="match status" value="1"/>
</dbReference>
<accession>A0A1V8M1L0</accession>
<dbReference type="STRING" id="1420851.AU255_18445"/>
<evidence type="ECO:0000313" key="4">
    <source>
        <dbReference type="Proteomes" id="UP000191980"/>
    </source>
</evidence>
<dbReference type="InterPro" id="IPR039422">
    <property type="entry name" value="MarR/SlyA-like"/>
</dbReference>
<dbReference type="InterPro" id="IPR036388">
    <property type="entry name" value="WH-like_DNA-bd_sf"/>
</dbReference>
<dbReference type="InterPro" id="IPR000835">
    <property type="entry name" value="HTH_MarR-typ"/>
</dbReference>
<comment type="subcellular location">
    <subcellularLocation>
        <location evidence="1">Cytoplasm</location>
    </subcellularLocation>
</comment>
<sequence length="192" mass="21493">MQELTTLKLIERISTLLRAEQRKKYSALGLQPVHIQTLDYLASCNRFSDTPAAVTDYLGLTKGTVSQTLQVLERKGYLEKQQDAADKRSVHLKILAPGQKLLKSITPFDVFIKAEQAIANKQFDSITAALYEALVALQNVNGTSSFGQCKNCITFSEENDHYYCLLMQQPLDQADIEKICREFISVTNSGLV</sequence>
<name>A0A1V8M1L0_9GAMM</name>
<dbReference type="PROSITE" id="PS50995">
    <property type="entry name" value="HTH_MARR_2"/>
    <property type="match status" value="1"/>
</dbReference>
<organism evidence="3 4">
    <name type="scientific">Methyloprofundus sedimenti</name>
    <dbReference type="NCBI Taxonomy" id="1420851"/>
    <lineage>
        <taxon>Bacteria</taxon>
        <taxon>Pseudomonadati</taxon>
        <taxon>Pseudomonadota</taxon>
        <taxon>Gammaproteobacteria</taxon>
        <taxon>Methylococcales</taxon>
        <taxon>Methylococcaceae</taxon>
        <taxon>Methyloprofundus</taxon>
    </lineage>
</organism>